<dbReference type="GeneID" id="59334811"/>
<sequence>MAKTGPLITLEEHFFSETTRAWASDAAPTAIQHFPPPITIKLSNLSDERLRDMDAGSVTLQVISHGPTNGSAPREICRKANDELKSAVEGSKGRFAGFAMVPMNEPAAAAEELERCVKTLGFVGALVNNHEKGRFYDDTFFWPVFSQCQALDVPIYLHPTIPGPAMAKGSGNYPEIVAQGLDSYCWGWHSETGVHILRLFASGLFDKYPTLKIIIGHMGEMLPYMLDRIIRFTKKQWPERQRDLQTVWDQNIYITTAGMFSVPPMACLLRVCKIEHILYSVDYPFSSNEEGKDFMDELGRSGLCSKEDMDKVAYGNAQELLGVKAMQ</sequence>
<dbReference type="EMBL" id="JACCJB010000024">
    <property type="protein sequence ID" value="KAF6217998.1"/>
    <property type="molecule type" value="Genomic_DNA"/>
</dbReference>
<dbReference type="InterPro" id="IPR006680">
    <property type="entry name" value="Amidohydro-rel"/>
</dbReference>
<keyword evidence="6" id="KW-1185">Reference proteome</keyword>
<dbReference type="InterPro" id="IPR032465">
    <property type="entry name" value="ACMSD"/>
</dbReference>
<protein>
    <recommendedName>
        <fullName evidence="4">Amidohydrolase-related domain-containing protein</fullName>
    </recommendedName>
</protein>
<dbReference type="SUPFAM" id="SSF51556">
    <property type="entry name" value="Metallo-dependent hydrolases"/>
    <property type="match status" value="1"/>
</dbReference>
<feature type="domain" description="Amidohydrolase-related" evidence="4">
    <location>
        <begin position="65"/>
        <end position="322"/>
    </location>
</feature>
<dbReference type="InterPro" id="IPR032466">
    <property type="entry name" value="Metal_Hydrolase"/>
</dbReference>
<accession>A0A8H6F7W3</accession>
<reference evidence="5 6" key="1">
    <citation type="journal article" date="2020" name="Genomics">
        <title>Complete, high-quality genomes from long-read metagenomic sequencing of two wolf lichen thalli reveals enigmatic genome architecture.</title>
        <authorList>
            <person name="McKenzie S.K."/>
            <person name="Walston R.F."/>
            <person name="Allen J.L."/>
        </authorList>
    </citation>
    <scope>NUCLEOTIDE SEQUENCE [LARGE SCALE GENOMIC DNA]</scope>
    <source>
        <strain evidence="5">WasteWater1</strain>
    </source>
</reference>
<dbReference type="GO" id="GO:0005829">
    <property type="term" value="C:cytosol"/>
    <property type="evidence" value="ECO:0007669"/>
    <property type="project" value="TreeGrafter"/>
</dbReference>
<name>A0A8H6F7W3_9LECA</name>
<dbReference type="RefSeq" id="XP_037147433.1">
    <property type="nucleotide sequence ID" value="XM_037297308.1"/>
</dbReference>
<dbReference type="PANTHER" id="PTHR21240:SF30">
    <property type="entry name" value="AMIDOHYDROLASE-RELATED DOMAIN-CONTAINING PROTEIN-RELATED"/>
    <property type="match status" value="1"/>
</dbReference>
<dbReference type="GO" id="GO:0019748">
    <property type="term" value="P:secondary metabolic process"/>
    <property type="evidence" value="ECO:0007669"/>
    <property type="project" value="TreeGrafter"/>
</dbReference>
<evidence type="ECO:0000256" key="2">
    <source>
        <dbReference type="ARBA" id="ARBA00023239"/>
    </source>
</evidence>
<keyword evidence="2 3" id="KW-0456">Lyase</keyword>
<evidence type="ECO:0000313" key="6">
    <source>
        <dbReference type="Proteomes" id="UP000593566"/>
    </source>
</evidence>
<dbReference type="AlphaFoldDB" id="A0A8H6F7W3"/>
<proteinExistence type="inferred from homology"/>
<evidence type="ECO:0000256" key="3">
    <source>
        <dbReference type="RuleBase" id="RU366045"/>
    </source>
</evidence>
<gene>
    <name evidence="5" type="ORF">HO133_006410</name>
</gene>
<comment type="caution">
    <text evidence="5">The sequence shown here is derived from an EMBL/GenBank/DDBJ whole genome shotgun (WGS) entry which is preliminary data.</text>
</comment>
<evidence type="ECO:0000259" key="4">
    <source>
        <dbReference type="Pfam" id="PF04909"/>
    </source>
</evidence>
<dbReference type="Proteomes" id="UP000593566">
    <property type="component" value="Unassembled WGS sequence"/>
</dbReference>
<evidence type="ECO:0000256" key="1">
    <source>
        <dbReference type="ARBA" id="ARBA00022793"/>
    </source>
</evidence>
<dbReference type="Gene3D" id="3.20.20.140">
    <property type="entry name" value="Metal-dependent hydrolases"/>
    <property type="match status" value="1"/>
</dbReference>
<dbReference type="GO" id="GO:0016787">
    <property type="term" value="F:hydrolase activity"/>
    <property type="evidence" value="ECO:0007669"/>
    <property type="project" value="InterPro"/>
</dbReference>
<evidence type="ECO:0000313" key="5">
    <source>
        <dbReference type="EMBL" id="KAF6217998.1"/>
    </source>
</evidence>
<dbReference type="Pfam" id="PF04909">
    <property type="entry name" value="Amidohydro_2"/>
    <property type="match status" value="1"/>
</dbReference>
<organism evidence="5 6">
    <name type="scientific">Letharia lupina</name>
    <dbReference type="NCBI Taxonomy" id="560253"/>
    <lineage>
        <taxon>Eukaryota</taxon>
        <taxon>Fungi</taxon>
        <taxon>Dikarya</taxon>
        <taxon>Ascomycota</taxon>
        <taxon>Pezizomycotina</taxon>
        <taxon>Lecanoromycetes</taxon>
        <taxon>OSLEUM clade</taxon>
        <taxon>Lecanoromycetidae</taxon>
        <taxon>Lecanorales</taxon>
        <taxon>Lecanorineae</taxon>
        <taxon>Parmeliaceae</taxon>
        <taxon>Letharia</taxon>
    </lineage>
</organism>
<keyword evidence="1 3" id="KW-0210">Decarboxylase</keyword>
<comment type="similarity">
    <text evidence="3">Belongs to the metallo-dependent hydrolases superfamily.</text>
</comment>
<dbReference type="GO" id="GO:0016831">
    <property type="term" value="F:carboxy-lyase activity"/>
    <property type="evidence" value="ECO:0007669"/>
    <property type="project" value="UniProtKB-KW"/>
</dbReference>
<dbReference type="PANTHER" id="PTHR21240">
    <property type="entry name" value="2-AMINO-3-CARBOXYLMUCONATE-6-SEMIALDEHYDE DECARBOXYLASE"/>
    <property type="match status" value="1"/>
</dbReference>